<reference evidence="2" key="1">
    <citation type="journal article" date="2016" name="Sci. Rep.">
        <title>Triclosan Resistome from Metagenome Reveals Diverse Enoyl Acyl Carrier Protein Reductases and Selective Enrichment of Triclosan Resistance Genes.</title>
        <authorList>
            <person name="Khan R."/>
            <person name="Kong H.G."/>
            <person name="Jung Y.H."/>
            <person name="Choi J."/>
            <person name="Baek K.Y."/>
            <person name="Hwang E.C."/>
            <person name="Lee S.W."/>
        </authorList>
    </citation>
    <scope>NUCLEOTIDE SEQUENCE</scope>
</reference>
<dbReference type="Pfam" id="PF20250">
    <property type="entry name" value="FapA_N"/>
    <property type="match status" value="1"/>
</dbReference>
<evidence type="ECO:0000259" key="1">
    <source>
        <dbReference type="Pfam" id="PF20250"/>
    </source>
</evidence>
<proteinExistence type="predicted"/>
<dbReference type="EMBL" id="KT982368">
    <property type="protein sequence ID" value="AOR51297.1"/>
    <property type="molecule type" value="Genomic_DNA"/>
</dbReference>
<dbReference type="InterPro" id="IPR046866">
    <property type="entry name" value="FapA_N"/>
</dbReference>
<dbReference type="AlphaFoldDB" id="A0A1C9U581"/>
<protein>
    <recommendedName>
        <fullName evidence="1">Flagellar Assembly Protein A N-terminal region domain-containing protein</fullName>
    </recommendedName>
</protein>
<feature type="domain" description="Flagellar Assembly Protein A N-terminal region" evidence="1">
    <location>
        <begin position="166"/>
        <end position="303"/>
    </location>
</feature>
<name>A0A1C9U581_9BACT</name>
<accession>A0A1C9U581</accession>
<sequence length="634" mass="71833">MVALGHDTVVIDTSAPIVPFIVRTSNVAKELMQAASNHKVSVHSLDFRILEVQTLSILLADTPSDGDEWAELSDADIREIKDELYLNPKFELKQLYEIEIFSIVKLGKFDHIELSIAGNATLCKIYLTIKPGSELIYDTTFEHDFYELIKKKKLRANLMIGIFDSMMHSNLSEFIAKIKLNGFYRVEGQERFVVAQGYEPMPTIDDQLIVHYDKKQDTLDEAGRIDYAKRGYIISVVANDLLIEYIKPQKGTSGRNCRGEFITPKEPIVRNEPTFTIGENILRDENEARIEFRAKTGGYVTFEGGMYDIKTEMDVTEISFRSTGSIETQLDSDVSINVKEKDPLKDAIGTGMEVTVNAINIDGNVGQDAKVTAHKAVVEGQVHSTAIITADDLTINVHKGKAYGKEIHITRLEHGTVDGDRVSIAQATGGIVNAKEIDVELLGSHTKLTASKRIEIQKLQGGENILTIDPLLNESREFLADEQSLMIEVKKVIHDVEKELFGYEQTMKENASAYEEIKRKLINYKNNGIQIPIAYAQKYKQFQDFRKKIEVLRKEYEEKLDHYAFISGRHRALQDEIFEARIINHDRWHNYNEIIFKLIDPPVDITYFPPDNSEGGVLGLHVDEEGKYSIKVLK</sequence>
<organism evidence="2">
    <name type="scientific">uncultured bacterium pL</name>
    <dbReference type="NCBI Taxonomy" id="1781163"/>
    <lineage>
        <taxon>Bacteria</taxon>
        <taxon>environmental samples</taxon>
    </lineage>
</organism>
<evidence type="ECO:0000313" key="2">
    <source>
        <dbReference type="EMBL" id="AOR51297.1"/>
    </source>
</evidence>